<dbReference type="SUPFAM" id="SSF53474">
    <property type="entry name" value="alpha/beta-Hydrolases"/>
    <property type="match status" value="1"/>
</dbReference>
<name>A0A8H5CDM3_9AGAR</name>
<dbReference type="Pfam" id="PF02627">
    <property type="entry name" value="CMD"/>
    <property type="match status" value="1"/>
</dbReference>
<organism evidence="4 5">
    <name type="scientific">Ephemerocybe angulata</name>
    <dbReference type="NCBI Taxonomy" id="980116"/>
    <lineage>
        <taxon>Eukaryota</taxon>
        <taxon>Fungi</taxon>
        <taxon>Dikarya</taxon>
        <taxon>Basidiomycota</taxon>
        <taxon>Agaricomycotina</taxon>
        <taxon>Agaricomycetes</taxon>
        <taxon>Agaricomycetidae</taxon>
        <taxon>Agaricales</taxon>
        <taxon>Agaricineae</taxon>
        <taxon>Psathyrellaceae</taxon>
        <taxon>Ephemerocybe</taxon>
    </lineage>
</organism>
<dbReference type="InterPro" id="IPR003779">
    <property type="entry name" value="CMD-like"/>
</dbReference>
<dbReference type="AlphaFoldDB" id="A0A8H5CDM3"/>
<dbReference type="Gene3D" id="1.20.1290.10">
    <property type="entry name" value="AhpD-like"/>
    <property type="match status" value="1"/>
</dbReference>
<accession>A0A8H5CDM3</accession>
<dbReference type="GO" id="GO:0051920">
    <property type="term" value="F:peroxiredoxin activity"/>
    <property type="evidence" value="ECO:0007669"/>
    <property type="project" value="InterPro"/>
</dbReference>
<evidence type="ECO:0000259" key="2">
    <source>
        <dbReference type="Pfam" id="PF02627"/>
    </source>
</evidence>
<dbReference type="OrthoDB" id="9998495at2759"/>
<evidence type="ECO:0000313" key="4">
    <source>
        <dbReference type="EMBL" id="KAF5339829.1"/>
    </source>
</evidence>
<dbReference type="InterPro" id="IPR000073">
    <property type="entry name" value="AB_hydrolase_1"/>
</dbReference>
<feature type="compositionally biased region" description="Polar residues" evidence="1">
    <location>
        <begin position="30"/>
        <end position="40"/>
    </location>
</feature>
<evidence type="ECO:0000313" key="5">
    <source>
        <dbReference type="Proteomes" id="UP000541558"/>
    </source>
</evidence>
<evidence type="ECO:0000256" key="1">
    <source>
        <dbReference type="SAM" id="MobiDB-lite"/>
    </source>
</evidence>
<protein>
    <submittedName>
        <fullName evidence="4">Uncharacterized protein</fullName>
    </submittedName>
</protein>
<dbReference type="Gene3D" id="3.40.50.1820">
    <property type="entry name" value="alpha/beta hydrolase"/>
    <property type="match status" value="1"/>
</dbReference>
<dbReference type="PANTHER" id="PTHR34846:SF11">
    <property type="entry name" value="4-CARBOXYMUCONOLACTONE DECARBOXYLASE FAMILY PROTEIN (AFU_ORTHOLOGUE AFUA_6G11590)"/>
    <property type="match status" value="1"/>
</dbReference>
<dbReference type="Pfam" id="PF12697">
    <property type="entry name" value="Abhydrolase_6"/>
    <property type="match status" value="1"/>
</dbReference>
<feature type="domain" description="AB hydrolase-1" evidence="3">
    <location>
        <begin position="326"/>
        <end position="609"/>
    </location>
</feature>
<proteinExistence type="predicted"/>
<sequence length="618" mass="66585">MHDGDFLHDSGNTLPSSTLNRFLSDRTAPSMATTQDSPGTPSRLVAGRYPAPGTDPIADKIRERRGERGITPLDANLLHFPAMAAGYNGLLGALRTGGRLPGDVRELMILRIAALNKAAFEWIQHEAIGRTEGLSTGQLFIIRDTTTPLPPMPGMLSALQSVALQFTDAVTRDLNFSISLGQEYKAEIRKWLSAKTQSASAEDLEKTVEDIYVEACMVVSGYNMVSRFLVSTDVDGLTGKAVPWPLNIQELDIAVPSYSPSNKEQTHSIHTTILQQKPKSSPNARYAAPEWLLFSNSLLTSSQMWNYVIPFFLDGRLHFDLNSGEATWPPYRSRQFNIILHDQRGHGKSGLPSAPNNSPDDPRMTTIPLLAQDIQALLLSPTIRELIDGGPGVITPRRLHSVIGVSQGGAAALAFAALQSNPESGGYLLTKSVVACDTAAKTPAGNKAAWADRARLVYGDTSRGGGNDDIGRVEESKGKAYAATVGMSALANATVPRWFPSGSPIPQEHSDFVTGLVEKTDVEGFVTGAQALGEYDLLAGIEKPLFDTPVERVLLLAGSLDSGGKVGQGLRSLKAEWDLAGEGKAKVDYAEIEGSGHLPMVDNPEKFCEELGRWLANF</sequence>
<comment type="caution">
    <text evidence="4">The sequence shown here is derived from an EMBL/GenBank/DDBJ whole genome shotgun (WGS) entry which is preliminary data.</text>
</comment>
<evidence type="ECO:0000259" key="3">
    <source>
        <dbReference type="Pfam" id="PF12697"/>
    </source>
</evidence>
<feature type="region of interest" description="Disordered" evidence="1">
    <location>
        <begin position="29"/>
        <end position="58"/>
    </location>
</feature>
<dbReference type="PANTHER" id="PTHR34846">
    <property type="entry name" value="4-CARBOXYMUCONOLACTONE DECARBOXYLASE FAMILY PROTEIN (AFU_ORTHOLOGUE AFUA_6G11590)"/>
    <property type="match status" value="1"/>
</dbReference>
<dbReference type="InterPro" id="IPR029032">
    <property type="entry name" value="AhpD-like"/>
</dbReference>
<dbReference type="Proteomes" id="UP000541558">
    <property type="component" value="Unassembled WGS sequence"/>
</dbReference>
<keyword evidence="5" id="KW-1185">Reference proteome</keyword>
<reference evidence="4 5" key="1">
    <citation type="journal article" date="2020" name="ISME J.">
        <title>Uncovering the hidden diversity of litter-decomposition mechanisms in mushroom-forming fungi.</title>
        <authorList>
            <person name="Floudas D."/>
            <person name="Bentzer J."/>
            <person name="Ahren D."/>
            <person name="Johansson T."/>
            <person name="Persson P."/>
            <person name="Tunlid A."/>
        </authorList>
    </citation>
    <scope>NUCLEOTIDE SEQUENCE [LARGE SCALE GENOMIC DNA]</scope>
    <source>
        <strain evidence="4 5">CBS 175.51</strain>
    </source>
</reference>
<feature type="domain" description="Carboxymuconolactone decarboxylase-like" evidence="2">
    <location>
        <begin position="81"/>
        <end position="159"/>
    </location>
</feature>
<dbReference type="EMBL" id="JAACJK010000006">
    <property type="protein sequence ID" value="KAF5339829.1"/>
    <property type="molecule type" value="Genomic_DNA"/>
</dbReference>
<gene>
    <name evidence="4" type="ORF">D9611_009159</name>
</gene>
<dbReference type="InterPro" id="IPR029058">
    <property type="entry name" value="AB_hydrolase_fold"/>
</dbReference>
<dbReference type="SUPFAM" id="SSF69118">
    <property type="entry name" value="AhpD-like"/>
    <property type="match status" value="1"/>
</dbReference>